<dbReference type="SUPFAM" id="SSF57716">
    <property type="entry name" value="Glucocorticoid receptor-like (DNA-binding domain)"/>
    <property type="match status" value="1"/>
</dbReference>
<keyword evidence="5" id="KW-0862">Zinc</keyword>
<reference evidence="14" key="1">
    <citation type="submission" date="2017-02" db="UniProtKB">
        <authorList>
            <consortium name="WormBaseParasite"/>
        </authorList>
    </citation>
    <scope>IDENTIFICATION</scope>
</reference>
<evidence type="ECO:0000256" key="7">
    <source>
        <dbReference type="ARBA" id="ARBA00023125"/>
    </source>
</evidence>
<dbReference type="AlphaFoldDB" id="A0A0N5ALD4"/>
<dbReference type="InterPro" id="IPR049636">
    <property type="entry name" value="HNF4-like_DBD"/>
</dbReference>
<feature type="domain" description="Nuclear receptor" evidence="12">
    <location>
        <begin position="1"/>
        <end position="59"/>
    </location>
</feature>
<dbReference type="GO" id="GO:0003700">
    <property type="term" value="F:DNA-binding transcription factor activity"/>
    <property type="evidence" value="ECO:0007669"/>
    <property type="project" value="InterPro"/>
</dbReference>
<evidence type="ECO:0000256" key="4">
    <source>
        <dbReference type="ARBA" id="ARBA00022771"/>
    </source>
</evidence>
<evidence type="ECO:0000256" key="2">
    <source>
        <dbReference type="ARBA" id="ARBA00005993"/>
    </source>
</evidence>
<organism evidence="13 14">
    <name type="scientific">Syphacia muris</name>
    <dbReference type="NCBI Taxonomy" id="451379"/>
    <lineage>
        <taxon>Eukaryota</taxon>
        <taxon>Metazoa</taxon>
        <taxon>Ecdysozoa</taxon>
        <taxon>Nematoda</taxon>
        <taxon>Chromadorea</taxon>
        <taxon>Rhabditida</taxon>
        <taxon>Spirurina</taxon>
        <taxon>Oxyuridomorpha</taxon>
        <taxon>Oxyuroidea</taxon>
        <taxon>Oxyuridae</taxon>
        <taxon>Syphacia</taxon>
    </lineage>
</organism>
<evidence type="ECO:0000256" key="6">
    <source>
        <dbReference type="ARBA" id="ARBA00023015"/>
    </source>
</evidence>
<dbReference type="GO" id="GO:0005634">
    <property type="term" value="C:nucleus"/>
    <property type="evidence" value="ECO:0007669"/>
    <property type="project" value="UniProtKB-SubCell"/>
</dbReference>
<dbReference type="Proteomes" id="UP000046393">
    <property type="component" value="Unplaced"/>
</dbReference>
<dbReference type="SMART" id="SM00399">
    <property type="entry name" value="ZnF_C4"/>
    <property type="match status" value="1"/>
</dbReference>
<protein>
    <submittedName>
        <fullName evidence="14">Nuclear receptor domain-containing protein</fullName>
    </submittedName>
</protein>
<accession>A0A0N5ALD4</accession>
<proteinExistence type="inferred from homology"/>
<dbReference type="InterPro" id="IPR013088">
    <property type="entry name" value="Znf_NHR/GATA"/>
</dbReference>
<dbReference type="STRING" id="451379.A0A0N5ALD4"/>
<dbReference type="Pfam" id="PF00105">
    <property type="entry name" value="zf-C4"/>
    <property type="match status" value="2"/>
</dbReference>
<evidence type="ECO:0000256" key="9">
    <source>
        <dbReference type="ARBA" id="ARBA00023170"/>
    </source>
</evidence>
<evidence type="ECO:0000256" key="1">
    <source>
        <dbReference type="ARBA" id="ARBA00004123"/>
    </source>
</evidence>
<keyword evidence="13" id="KW-1185">Reference proteome</keyword>
<keyword evidence="10" id="KW-0539">Nucleus</keyword>
<comment type="similarity">
    <text evidence="2">Belongs to the nuclear hormone receptor family.</text>
</comment>
<evidence type="ECO:0000256" key="10">
    <source>
        <dbReference type="ARBA" id="ARBA00023242"/>
    </source>
</evidence>
<keyword evidence="7" id="KW-0238">DNA-binding</keyword>
<comment type="subcellular location">
    <subcellularLocation>
        <location evidence="1">Nucleus</location>
    </subcellularLocation>
</comment>
<dbReference type="WBParaSite" id="SMUV_0000534801-mRNA-1">
    <property type="protein sequence ID" value="SMUV_0000534801-mRNA-1"/>
    <property type="gene ID" value="SMUV_0000534801"/>
</dbReference>
<dbReference type="CDD" id="cd06960">
    <property type="entry name" value="NR_DBD_HNF4A"/>
    <property type="match status" value="1"/>
</dbReference>
<feature type="compositionally biased region" description="Polar residues" evidence="11">
    <location>
        <begin position="78"/>
        <end position="89"/>
    </location>
</feature>
<name>A0A0N5ALD4_9BILA</name>
<evidence type="ECO:0000313" key="14">
    <source>
        <dbReference type="WBParaSite" id="SMUV_0000534801-mRNA-1"/>
    </source>
</evidence>
<evidence type="ECO:0000313" key="13">
    <source>
        <dbReference type="Proteomes" id="UP000046393"/>
    </source>
</evidence>
<sequence length="383" mass="42976">MSRTWQGKNSKVEACSVCGDQSTGYHYEVASCNDIRCACRACRFAKCLAVGMNPKAIQCNRTTKPVSSPNFSEESMITEIPSSSNNSESCVPYDASSRQSATPPTNIMATSVSGGKRSYTVSALLGLTRVSASTDSSNERLSLSNCSKDEKLLLDNDEQFGKCMDIGDNDKVIEDFLKLQQCLDDLYSSRYEITDSILDALSKPSVLDNCDKFSDGKYHEDIDVTDEVNIRVPLVIEYAKSFDVFRRMPLNDKIYLLRDVALIIELLESAYKILNDNESWSEEVQSAGEECGKKFYHSRLIQDIHDEQNSEIAVVLLVLESLNRAKLDRTDHGKQGPVKYGNLLSILWTLLRISQNYREAITKLHLKPLCKEILSLKMPERLV</sequence>
<dbReference type="InterPro" id="IPR035500">
    <property type="entry name" value="NHR-like_dom_sf"/>
</dbReference>
<dbReference type="PROSITE" id="PS51030">
    <property type="entry name" value="NUCLEAR_REC_DBD_2"/>
    <property type="match status" value="1"/>
</dbReference>
<feature type="compositionally biased region" description="Polar residues" evidence="11">
    <location>
        <begin position="96"/>
        <end position="106"/>
    </location>
</feature>
<dbReference type="GO" id="GO:0000978">
    <property type="term" value="F:RNA polymerase II cis-regulatory region sequence-specific DNA binding"/>
    <property type="evidence" value="ECO:0007669"/>
    <property type="project" value="InterPro"/>
</dbReference>
<evidence type="ECO:0000256" key="5">
    <source>
        <dbReference type="ARBA" id="ARBA00022833"/>
    </source>
</evidence>
<dbReference type="InterPro" id="IPR001628">
    <property type="entry name" value="Znf_hrmn_rcpt"/>
</dbReference>
<dbReference type="GO" id="GO:0008270">
    <property type="term" value="F:zinc ion binding"/>
    <property type="evidence" value="ECO:0007669"/>
    <property type="project" value="UniProtKB-KW"/>
</dbReference>
<evidence type="ECO:0000256" key="11">
    <source>
        <dbReference type="SAM" id="MobiDB-lite"/>
    </source>
</evidence>
<evidence type="ECO:0000259" key="12">
    <source>
        <dbReference type="PROSITE" id="PS51030"/>
    </source>
</evidence>
<dbReference type="InterPro" id="IPR050274">
    <property type="entry name" value="Nuclear_hormone_rcpt_NR2"/>
</dbReference>
<dbReference type="Gene3D" id="1.10.565.10">
    <property type="entry name" value="Retinoid X Receptor"/>
    <property type="match status" value="1"/>
</dbReference>
<feature type="region of interest" description="Disordered" evidence="11">
    <location>
        <begin position="78"/>
        <end position="106"/>
    </location>
</feature>
<keyword evidence="6" id="KW-0805">Transcription regulation</keyword>
<keyword evidence="4" id="KW-0863">Zinc-finger</keyword>
<dbReference type="Gene3D" id="3.30.50.10">
    <property type="entry name" value="Erythroid Transcription Factor GATA-1, subunit A"/>
    <property type="match status" value="1"/>
</dbReference>
<keyword evidence="3" id="KW-0479">Metal-binding</keyword>
<evidence type="ECO:0000256" key="3">
    <source>
        <dbReference type="ARBA" id="ARBA00022723"/>
    </source>
</evidence>
<dbReference type="PANTHER" id="PTHR24083">
    <property type="entry name" value="NUCLEAR HORMONE RECEPTOR"/>
    <property type="match status" value="1"/>
</dbReference>
<evidence type="ECO:0000256" key="8">
    <source>
        <dbReference type="ARBA" id="ARBA00023163"/>
    </source>
</evidence>
<keyword evidence="8" id="KW-0804">Transcription</keyword>
<keyword evidence="9" id="KW-0675">Receptor</keyword>
<dbReference type="PRINTS" id="PR00047">
    <property type="entry name" value="STROIDFINGER"/>
</dbReference>
<dbReference type="SUPFAM" id="SSF48508">
    <property type="entry name" value="Nuclear receptor ligand-binding domain"/>
    <property type="match status" value="1"/>
</dbReference>